<feature type="region of interest" description="Disordered" evidence="1">
    <location>
        <begin position="232"/>
        <end position="257"/>
    </location>
</feature>
<dbReference type="SUPFAM" id="SSF56672">
    <property type="entry name" value="DNA/RNA polymerases"/>
    <property type="match status" value="1"/>
</dbReference>
<dbReference type="InterPro" id="IPR043502">
    <property type="entry name" value="DNA/RNA_pol_sf"/>
</dbReference>
<gene>
    <name evidence="3" type="ORF">Tci_046766</name>
</gene>
<dbReference type="InterPro" id="IPR021109">
    <property type="entry name" value="Peptidase_aspartic_dom_sf"/>
</dbReference>
<feature type="region of interest" description="Disordered" evidence="1">
    <location>
        <begin position="1"/>
        <end position="86"/>
    </location>
</feature>
<reference evidence="3" key="1">
    <citation type="journal article" date="2019" name="Sci. Rep.">
        <title>Draft genome of Tanacetum cinerariifolium, the natural source of mosquito coil.</title>
        <authorList>
            <person name="Yamashiro T."/>
            <person name="Shiraishi A."/>
            <person name="Satake H."/>
            <person name="Nakayama K."/>
        </authorList>
    </citation>
    <scope>NUCLEOTIDE SEQUENCE</scope>
</reference>
<protein>
    <submittedName>
        <fullName evidence="3">Putative reverse transcriptase domain-containing protein</fullName>
    </submittedName>
</protein>
<dbReference type="EMBL" id="BKCJ010006952">
    <property type="protein sequence ID" value="GEU74788.1"/>
    <property type="molecule type" value="Genomic_DNA"/>
</dbReference>
<dbReference type="CDD" id="cd00303">
    <property type="entry name" value="retropepsin_like"/>
    <property type="match status" value="1"/>
</dbReference>
<keyword evidence="3" id="KW-0548">Nucleotidyltransferase</keyword>
<proteinExistence type="predicted"/>
<dbReference type="PROSITE" id="PS50878">
    <property type="entry name" value="RT_POL"/>
    <property type="match status" value="1"/>
</dbReference>
<feature type="compositionally biased region" description="Polar residues" evidence="1">
    <location>
        <begin position="49"/>
        <end position="60"/>
    </location>
</feature>
<keyword evidence="3" id="KW-0695">RNA-directed DNA polymerase</keyword>
<name>A0A6L2MLC3_TANCI</name>
<evidence type="ECO:0000313" key="3">
    <source>
        <dbReference type="EMBL" id="GEU74788.1"/>
    </source>
</evidence>
<dbReference type="PANTHER" id="PTHR24559">
    <property type="entry name" value="TRANSPOSON TY3-I GAG-POL POLYPROTEIN"/>
    <property type="match status" value="1"/>
</dbReference>
<dbReference type="Pfam" id="PF08284">
    <property type="entry name" value="RVP_2"/>
    <property type="match status" value="1"/>
</dbReference>
<feature type="domain" description="Reverse transcriptase" evidence="2">
    <location>
        <begin position="488"/>
        <end position="635"/>
    </location>
</feature>
<dbReference type="Pfam" id="PF00078">
    <property type="entry name" value="RVT_1"/>
    <property type="match status" value="1"/>
</dbReference>
<accession>A0A6L2MLC3</accession>
<evidence type="ECO:0000256" key="1">
    <source>
        <dbReference type="SAM" id="MobiDB-lite"/>
    </source>
</evidence>
<dbReference type="PANTHER" id="PTHR24559:SF444">
    <property type="entry name" value="REVERSE TRANSCRIPTASE DOMAIN-CONTAINING PROTEIN"/>
    <property type="match status" value="1"/>
</dbReference>
<keyword evidence="3" id="KW-0808">Transferase</keyword>
<comment type="caution">
    <text evidence="3">The sequence shown here is derived from an EMBL/GenBank/DDBJ whole genome shotgun (WGS) entry which is preliminary data.</text>
</comment>
<dbReference type="GO" id="GO:0003964">
    <property type="term" value="F:RNA-directed DNA polymerase activity"/>
    <property type="evidence" value="ECO:0007669"/>
    <property type="project" value="UniProtKB-KW"/>
</dbReference>
<dbReference type="InterPro" id="IPR043128">
    <property type="entry name" value="Rev_trsase/Diguanyl_cyclase"/>
</dbReference>
<dbReference type="AlphaFoldDB" id="A0A6L2MLC3"/>
<dbReference type="Gene3D" id="3.10.10.10">
    <property type="entry name" value="HIV Type 1 Reverse Transcriptase, subunit A, domain 1"/>
    <property type="match status" value="1"/>
</dbReference>
<dbReference type="Gene3D" id="2.40.70.10">
    <property type="entry name" value="Acid Proteases"/>
    <property type="match status" value="1"/>
</dbReference>
<dbReference type="InterPro" id="IPR053134">
    <property type="entry name" value="RNA-dir_DNA_polymerase"/>
</dbReference>
<feature type="compositionally biased region" description="Acidic residues" evidence="1">
    <location>
        <begin position="29"/>
        <end position="41"/>
    </location>
</feature>
<organism evidence="3">
    <name type="scientific">Tanacetum cinerariifolium</name>
    <name type="common">Dalmatian daisy</name>
    <name type="synonym">Chrysanthemum cinerariifolium</name>
    <dbReference type="NCBI Taxonomy" id="118510"/>
    <lineage>
        <taxon>Eukaryota</taxon>
        <taxon>Viridiplantae</taxon>
        <taxon>Streptophyta</taxon>
        <taxon>Embryophyta</taxon>
        <taxon>Tracheophyta</taxon>
        <taxon>Spermatophyta</taxon>
        <taxon>Magnoliopsida</taxon>
        <taxon>eudicotyledons</taxon>
        <taxon>Gunneridae</taxon>
        <taxon>Pentapetalae</taxon>
        <taxon>asterids</taxon>
        <taxon>campanulids</taxon>
        <taxon>Asterales</taxon>
        <taxon>Asteraceae</taxon>
        <taxon>Asteroideae</taxon>
        <taxon>Anthemideae</taxon>
        <taxon>Anthemidinae</taxon>
        <taxon>Tanacetum</taxon>
    </lineage>
</organism>
<dbReference type="InterPro" id="IPR000477">
    <property type="entry name" value="RT_dom"/>
</dbReference>
<sequence>MKKEMRMISKDGIISEFPRYTLSKKKEEKEEEEEEEEEEKEESEKKGSNEASKIGLNSESLGYAASDNEVESDLESTARSEPKSQQMQNIISQIVTQVTNNMNNNNNNNNNADNGNGGAIALTRWIKKIEYVIDNSGCVENQKAVGREAAVGMIWVEYKMLLMEEFCPSNEMAKLESKFWNHIMVGANYAGYTDRFHELAKLVPPLSAILKAGILTDEAVCCGTLTRSSEKRKEVEETSKQGGSWKDNKKEKVGKGFMETDPTRNENVCSYPKCAKCFAYHPESRPCRLCFNCQKPVYFARDCQASVKQVAPISAVRMGKKSKVFDARADFSFFSTKFAPLLNVKPSIVSPGYVIELAINKKEEVVRIIHDCKLELRNSLFTIDLIPLGHGSFDVIVRMDWLSKNKAEIVRHEKVVRIPLEGGEILRVQGERTLGGMKTLMSTKADEPKLSDIPIIQDFTDSNVSAKSLYRLAPSEMQELSEQLQELQDNGFIRPSHSPWGAPILFVKKKDGSLCMCIDYQELNKLTVKNRYPLPKIDDLFDQLQGARYFSKIDLRSGYHQLRVHGDDIPKTAFRMRYEHFEFTVMHFGLINAPAGFMELMNQVCKPYLDKSVIIFIDDILIYTKTKEYHKVHLK</sequence>
<dbReference type="Gene3D" id="3.30.70.270">
    <property type="match status" value="1"/>
</dbReference>
<dbReference type="CDD" id="cd01647">
    <property type="entry name" value="RT_LTR"/>
    <property type="match status" value="1"/>
</dbReference>
<evidence type="ECO:0000259" key="2">
    <source>
        <dbReference type="PROSITE" id="PS50878"/>
    </source>
</evidence>